<dbReference type="GO" id="GO:0004731">
    <property type="term" value="F:purine-nucleoside phosphorylase activity"/>
    <property type="evidence" value="ECO:0007669"/>
    <property type="project" value="TreeGrafter"/>
</dbReference>
<dbReference type="PANTHER" id="PTHR43691:SF11">
    <property type="entry name" value="FI09636P-RELATED"/>
    <property type="match status" value="1"/>
</dbReference>
<dbReference type="EMBL" id="PGFG01000001">
    <property type="protein sequence ID" value="PJJ75459.1"/>
    <property type="molecule type" value="Genomic_DNA"/>
</dbReference>
<dbReference type="InterPro" id="IPR000845">
    <property type="entry name" value="Nucleoside_phosphorylase_d"/>
</dbReference>
<organism evidence="5 6">
    <name type="scientific">Thermoflavifilum aggregans</name>
    <dbReference type="NCBI Taxonomy" id="454188"/>
    <lineage>
        <taxon>Bacteria</taxon>
        <taxon>Pseudomonadati</taxon>
        <taxon>Bacteroidota</taxon>
        <taxon>Chitinophagia</taxon>
        <taxon>Chitinophagales</taxon>
        <taxon>Chitinophagaceae</taxon>
        <taxon>Thermoflavifilum</taxon>
    </lineage>
</organism>
<proteinExistence type="predicted"/>
<dbReference type="InterPro" id="IPR035994">
    <property type="entry name" value="Nucleoside_phosphorylase_sf"/>
</dbReference>
<dbReference type="GO" id="GO:0005829">
    <property type="term" value="C:cytosol"/>
    <property type="evidence" value="ECO:0007669"/>
    <property type="project" value="TreeGrafter"/>
</dbReference>
<name>A0A2M9CU96_9BACT</name>
<protein>
    <recommendedName>
        <fullName evidence="2">Uridine phosphorylase</fullName>
        <ecNumber evidence="1">2.4.2.3</ecNumber>
    </recommendedName>
</protein>
<evidence type="ECO:0000256" key="1">
    <source>
        <dbReference type="ARBA" id="ARBA00011888"/>
    </source>
</evidence>
<reference evidence="5 6" key="1">
    <citation type="submission" date="2017-11" db="EMBL/GenBank/DDBJ databases">
        <title>Genomic Encyclopedia of Archaeal and Bacterial Type Strains, Phase II (KMG-II): From Individual Species to Whole Genera.</title>
        <authorList>
            <person name="Goeker M."/>
        </authorList>
    </citation>
    <scope>NUCLEOTIDE SEQUENCE [LARGE SCALE GENOMIC DNA]</scope>
    <source>
        <strain evidence="5 6">DSM 27268</strain>
    </source>
</reference>
<evidence type="ECO:0000313" key="5">
    <source>
        <dbReference type="EMBL" id="PJJ75459.1"/>
    </source>
</evidence>
<keyword evidence="6" id="KW-1185">Reference proteome</keyword>
<evidence type="ECO:0000259" key="4">
    <source>
        <dbReference type="Pfam" id="PF01048"/>
    </source>
</evidence>
<evidence type="ECO:0000313" key="6">
    <source>
        <dbReference type="Proteomes" id="UP000230000"/>
    </source>
</evidence>
<gene>
    <name evidence="5" type="ORF">BXY57_1036</name>
</gene>
<comment type="caution">
    <text evidence="5">The sequence shown here is derived from an EMBL/GenBank/DDBJ whole genome shotgun (WGS) entry which is preliminary data.</text>
</comment>
<dbReference type="PANTHER" id="PTHR43691">
    <property type="entry name" value="URIDINE PHOSPHORYLASE"/>
    <property type="match status" value="1"/>
</dbReference>
<accession>A0A2M9CU96</accession>
<dbReference type="AlphaFoldDB" id="A0A2M9CU96"/>
<dbReference type="OrthoDB" id="9772602at2"/>
<dbReference type="GO" id="GO:0004850">
    <property type="term" value="F:uridine phosphorylase activity"/>
    <property type="evidence" value="ECO:0007669"/>
    <property type="project" value="UniProtKB-EC"/>
</dbReference>
<dbReference type="SUPFAM" id="SSF53167">
    <property type="entry name" value="Purine and uridine phosphorylases"/>
    <property type="match status" value="1"/>
</dbReference>
<dbReference type="CDD" id="cd00436">
    <property type="entry name" value="UP_TbUP-like"/>
    <property type="match status" value="1"/>
</dbReference>
<dbReference type="Pfam" id="PF01048">
    <property type="entry name" value="PNP_UDP_1"/>
    <property type="match status" value="1"/>
</dbReference>
<dbReference type="Gene3D" id="3.40.50.1580">
    <property type="entry name" value="Nucleoside phosphorylase domain"/>
    <property type="match status" value="1"/>
</dbReference>
<dbReference type="EC" id="2.4.2.3" evidence="1"/>
<feature type="domain" description="Nucleoside phosphorylase" evidence="4">
    <location>
        <begin position="29"/>
        <end position="276"/>
    </location>
</feature>
<dbReference type="GO" id="GO:0006152">
    <property type="term" value="P:purine nucleoside catabolic process"/>
    <property type="evidence" value="ECO:0007669"/>
    <property type="project" value="TreeGrafter"/>
</dbReference>
<dbReference type="RefSeq" id="WP_100314065.1">
    <property type="nucleotide sequence ID" value="NZ_PGFG01000001.1"/>
</dbReference>
<evidence type="ECO:0000256" key="3">
    <source>
        <dbReference type="ARBA" id="ARBA00048447"/>
    </source>
</evidence>
<evidence type="ECO:0000256" key="2">
    <source>
        <dbReference type="ARBA" id="ARBA00021980"/>
    </source>
</evidence>
<sequence length="296" mass="33049">MIASSELILNERGAVYHLDLRPEEIAHTIITVGDPGRVPVVSRHFDRIEVQRSHREFVTHTGTIGNRRLTVISSGIGTDNIDIVLNELDALVNIDLQQRTRKPDHTSLQLFRLGTCGGLQADVPTDALVISTHGLGLDNLMHYYALAYSDEEQELIRAFISHAGWDHAPLKPYLVAADPDLLKSFTSEPHQLSPYHGITASCPGFYGPQGRQVRAPLAYPQLVDQLSSFRFQHHRITNFEMETSALYGLGRLLGHRCLSISTIVANRAAGTFSSDSQKAIERMITRFLECWLSRES</sequence>
<comment type="catalytic activity">
    <reaction evidence="3">
        <text>uridine + phosphate = alpha-D-ribose 1-phosphate + uracil</text>
        <dbReference type="Rhea" id="RHEA:24388"/>
        <dbReference type="ChEBI" id="CHEBI:16704"/>
        <dbReference type="ChEBI" id="CHEBI:17568"/>
        <dbReference type="ChEBI" id="CHEBI:43474"/>
        <dbReference type="ChEBI" id="CHEBI:57720"/>
        <dbReference type="EC" id="2.4.2.3"/>
    </reaction>
</comment>
<dbReference type="Proteomes" id="UP000230000">
    <property type="component" value="Unassembled WGS sequence"/>
</dbReference>